<evidence type="ECO:0000313" key="1">
    <source>
        <dbReference type="EMBL" id="KXJ90464.1"/>
    </source>
</evidence>
<evidence type="ECO:0000313" key="2">
    <source>
        <dbReference type="Proteomes" id="UP000070501"/>
    </source>
</evidence>
<protein>
    <submittedName>
        <fullName evidence="1">Uncharacterized protein</fullName>
    </submittedName>
</protein>
<dbReference type="InParanoid" id="A0A136J070"/>
<dbReference type="Proteomes" id="UP000070501">
    <property type="component" value="Unassembled WGS sequence"/>
</dbReference>
<reference evidence="2" key="1">
    <citation type="submission" date="2016-02" db="EMBL/GenBank/DDBJ databases">
        <title>Draft genome sequence of Microdochium bolleyi, a fungal endophyte of beachgrass.</title>
        <authorList>
            <consortium name="DOE Joint Genome Institute"/>
            <person name="David A.S."/>
            <person name="May G."/>
            <person name="Haridas S."/>
            <person name="Lim J."/>
            <person name="Wang M."/>
            <person name="Labutti K."/>
            <person name="Lipzen A."/>
            <person name="Barry K."/>
            <person name="Grigoriev I.V."/>
        </authorList>
    </citation>
    <scope>NUCLEOTIDE SEQUENCE [LARGE SCALE GENOMIC DNA]</scope>
    <source>
        <strain evidence="2">J235TASD1</strain>
    </source>
</reference>
<proteinExistence type="predicted"/>
<organism evidence="1 2">
    <name type="scientific">Microdochium bolleyi</name>
    <dbReference type="NCBI Taxonomy" id="196109"/>
    <lineage>
        <taxon>Eukaryota</taxon>
        <taxon>Fungi</taxon>
        <taxon>Dikarya</taxon>
        <taxon>Ascomycota</taxon>
        <taxon>Pezizomycotina</taxon>
        <taxon>Sordariomycetes</taxon>
        <taxon>Xylariomycetidae</taxon>
        <taxon>Xylariales</taxon>
        <taxon>Microdochiaceae</taxon>
        <taxon>Microdochium</taxon>
    </lineage>
</organism>
<gene>
    <name evidence="1" type="ORF">Micbo1qcDRAFT_70725</name>
</gene>
<dbReference type="AlphaFoldDB" id="A0A136J070"/>
<keyword evidence="2" id="KW-1185">Reference proteome</keyword>
<accession>A0A136J070</accession>
<sequence>MVFCWASAPVPGLVDAASLSHLPWDQNMERNIDHYSNLWHHGLLDSPLSHPYRHTSSPCLGHGIFFLGRCLFEGAGAHCSTSCHTKAQPNPARTESNGISRRYYTKPWVNLTPGRTIRSSTAIDRTRRKKKPVMRQNTID</sequence>
<name>A0A136J070_9PEZI</name>
<dbReference type="EMBL" id="KQ964252">
    <property type="protein sequence ID" value="KXJ90464.1"/>
    <property type="molecule type" value="Genomic_DNA"/>
</dbReference>